<organism evidence="2 3">
    <name type="scientific">Sphaeroforma arctica JP610</name>
    <dbReference type="NCBI Taxonomy" id="667725"/>
    <lineage>
        <taxon>Eukaryota</taxon>
        <taxon>Ichthyosporea</taxon>
        <taxon>Ichthyophonida</taxon>
        <taxon>Sphaeroforma</taxon>
    </lineage>
</organism>
<evidence type="ECO:0000256" key="1">
    <source>
        <dbReference type="SAM" id="MobiDB-lite"/>
    </source>
</evidence>
<dbReference type="GeneID" id="25918172"/>
<proteinExistence type="predicted"/>
<feature type="region of interest" description="Disordered" evidence="1">
    <location>
        <begin position="61"/>
        <end position="103"/>
    </location>
</feature>
<accession>A0A0L0EZE5</accession>
<name>A0A0L0EZE5_9EUKA</name>
<keyword evidence="3" id="KW-1185">Reference proteome</keyword>
<evidence type="ECO:0000313" key="2">
    <source>
        <dbReference type="EMBL" id="KNC69812.1"/>
    </source>
</evidence>
<evidence type="ECO:0000313" key="3">
    <source>
        <dbReference type="Proteomes" id="UP000054560"/>
    </source>
</evidence>
<feature type="region of interest" description="Disordered" evidence="1">
    <location>
        <begin position="1"/>
        <end position="42"/>
    </location>
</feature>
<dbReference type="RefSeq" id="XP_014143714.1">
    <property type="nucleotide sequence ID" value="XM_014288239.1"/>
</dbReference>
<protein>
    <submittedName>
        <fullName evidence="2">Uncharacterized protein</fullName>
    </submittedName>
</protein>
<dbReference type="AlphaFoldDB" id="A0A0L0EZE5"/>
<gene>
    <name evidence="2" type="ORF">SARC_17668</name>
</gene>
<dbReference type="EMBL" id="KQ253223">
    <property type="protein sequence ID" value="KNC69812.1"/>
    <property type="molecule type" value="Genomic_DNA"/>
</dbReference>
<feature type="non-terminal residue" evidence="2">
    <location>
        <position position="1"/>
    </location>
</feature>
<feature type="non-terminal residue" evidence="2">
    <location>
        <position position="103"/>
    </location>
</feature>
<sequence>EENTDNDSKNGIQDKLSPKSREGDTSDGDSDDQAHRHVSVTLKIEDEELDIADADLRAKHADVKSEGVNGAEVSEEKEAVGNQTAGTPHAEDEDDSPIDHICR</sequence>
<dbReference type="Proteomes" id="UP000054560">
    <property type="component" value="Unassembled WGS sequence"/>
</dbReference>
<reference evidence="2 3" key="1">
    <citation type="submission" date="2011-02" db="EMBL/GenBank/DDBJ databases">
        <title>The Genome Sequence of Sphaeroforma arctica JP610.</title>
        <authorList>
            <consortium name="The Broad Institute Genome Sequencing Platform"/>
            <person name="Russ C."/>
            <person name="Cuomo C."/>
            <person name="Young S.K."/>
            <person name="Zeng Q."/>
            <person name="Gargeya S."/>
            <person name="Alvarado L."/>
            <person name="Berlin A."/>
            <person name="Chapman S.B."/>
            <person name="Chen Z."/>
            <person name="Freedman E."/>
            <person name="Gellesch M."/>
            <person name="Goldberg J."/>
            <person name="Griggs A."/>
            <person name="Gujja S."/>
            <person name="Heilman E."/>
            <person name="Heiman D."/>
            <person name="Howarth C."/>
            <person name="Mehta T."/>
            <person name="Neiman D."/>
            <person name="Pearson M."/>
            <person name="Roberts A."/>
            <person name="Saif S."/>
            <person name="Shea T."/>
            <person name="Shenoy N."/>
            <person name="Sisk P."/>
            <person name="Stolte C."/>
            <person name="Sykes S."/>
            <person name="White J."/>
            <person name="Yandava C."/>
            <person name="Burger G."/>
            <person name="Gray M.W."/>
            <person name="Holland P.W.H."/>
            <person name="King N."/>
            <person name="Lang F.B.F."/>
            <person name="Roger A.J."/>
            <person name="Ruiz-Trillo I."/>
            <person name="Haas B."/>
            <person name="Nusbaum C."/>
            <person name="Birren B."/>
        </authorList>
    </citation>
    <scope>NUCLEOTIDE SEQUENCE [LARGE SCALE GENOMIC DNA]</scope>
    <source>
        <strain evidence="2 3">JP610</strain>
    </source>
</reference>